<evidence type="ECO:0000256" key="1">
    <source>
        <dbReference type="SAM" id="Coils"/>
    </source>
</evidence>
<feature type="region of interest" description="Disordered" evidence="2">
    <location>
        <begin position="1"/>
        <end position="72"/>
    </location>
</feature>
<evidence type="ECO:0000313" key="4">
    <source>
        <dbReference type="Proteomes" id="UP001310594"/>
    </source>
</evidence>
<organism evidence="3 4">
    <name type="scientific">Elasticomyces elasticus</name>
    <dbReference type="NCBI Taxonomy" id="574655"/>
    <lineage>
        <taxon>Eukaryota</taxon>
        <taxon>Fungi</taxon>
        <taxon>Dikarya</taxon>
        <taxon>Ascomycota</taxon>
        <taxon>Pezizomycotina</taxon>
        <taxon>Dothideomycetes</taxon>
        <taxon>Dothideomycetidae</taxon>
        <taxon>Mycosphaerellales</taxon>
        <taxon>Teratosphaeriaceae</taxon>
        <taxon>Elasticomyces</taxon>
    </lineage>
</organism>
<feature type="compositionally biased region" description="Low complexity" evidence="2">
    <location>
        <begin position="63"/>
        <end position="72"/>
    </location>
</feature>
<feature type="compositionally biased region" description="Basic and acidic residues" evidence="2">
    <location>
        <begin position="1"/>
        <end position="10"/>
    </location>
</feature>
<dbReference type="AlphaFoldDB" id="A0AAN8A415"/>
<keyword evidence="1" id="KW-0175">Coiled coil</keyword>
<gene>
    <name evidence="3" type="ORF">LTR97_003879</name>
</gene>
<proteinExistence type="predicted"/>
<feature type="coiled-coil region" evidence="1">
    <location>
        <begin position="118"/>
        <end position="152"/>
    </location>
</feature>
<sequence length="197" mass="21736">MTGSESREMSPESNTPAQQQAQISAQGMAILDLPLSPHSANAAAANSTPENVEQDTEMVDGQAHSTAGAAPTAAGNAALVAKYGSLYAADEEKARRRFFRRKDYGTFKRSADGHELAAQHLADRNKIWEENREKEETKLLALKAEMDEVHENLHRDDSAQEALNRQLGPDADAWEADKETMAKYKAYFELESDELEV</sequence>
<evidence type="ECO:0000256" key="2">
    <source>
        <dbReference type="SAM" id="MobiDB-lite"/>
    </source>
</evidence>
<accession>A0AAN8A415</accession>
<feature type="compositionally biased region" description="Polar residues" evidence="2">
    <location>
        <begin position="11"/>
        <end position="25"/>
    </location>
</feature>
<dbReference type="EMBL" id="JAVRQU010000005">
    <property type="protein sequence ID" value="KAK5702933.1"/>
    <property type="molecule type" value="Genomic_DNA"/>
</dbReference>
<protein>
    <submittedName>
        <fullName evidence="3">Uncharacterized protein</fullName>
    </submittedName>
</protein>
<evidence type="ECO:0000313" key="3">
    <source>
        <dbReference type="EMBL" id="KAK5702933.1"/>
    </source>
</evidence>
<reference evidence="3" key="1">
    <citation type="submission" date="2023-08" db="EMBL/GenBank/DDBJ databases">
        <title>Black Yeasts Isolated from many extreme environments.</title>
        <authorList>
            <person name="Coleine C."/>
            <person name="Stajich J.E."/>
            <person name="Selbmann L."/>
        </authorList>
    </citation>
    <scope>NUCLEOTIDE SEQUENCE</scope>
    <source>
        <strain evidence="3">CCFEE 5810</strain>
    </source>
</reference>
<dbReference type="Proteomes" id="UP001310594">
    <property type="component" value="Unassembled WGS sequence"/>
</dbReference>
<comment type="caution">
    <text evidence="3">The sequence shown here is derived from an EMBL/GenBank/DDBJ whole genome shotgun (WGS) entry which is preliminary data.</text>
</comment>
<name>A0AAN8A415_9PEZI</name>